<feature type="compositionally biased region" description="Basic residues" evidence="1">
    <location>
        <begin position="353"/>
        <end position="367"/>
    </location>
</feature>
<organism evidence="2 3">
    <name type="scientific">Symbiodinium microadriaticum</name>
    <name type="common">Dinoflagellate</name>
    <name type="synonym">Zooxanthella microadriatica</name>
    <dbReference type="NCBI Taxonomy" id="2951"/>
    <lineage>
        <taxon>Eukaryota</taxon>
        <taxon>Sar</taxon>
        <taxon>Alveolata</taxon>
        <taxon>Dinophyceae</taxon>
        <taxon>Suessiales</taxon>
        <taxon>Symbiodiniaceae</taxon>
        <taxon>Symbiodinium</taxon>
    </lineage>
</organism>
<feature type="region of interest" description="Disordered" evidence="1">
    <location>
        <begin position="335"/>
        <end position="372"/>
    </location>
</feature>
<sequence length="435" mass="47886">MNAMLHYFLAVGVDDHELGGLSLERMARPMGPAEEGPVPIYNSRSKYTALVLNLASFARNRKRTAPSTFSDIIDYDDSGESVGLLLKSIAHAKAHLFLLCEAGELNDRELDFLHRRGWETMRNPNGELLVGCRTNGKGSSMTMLAGSTLVGVAHSHSHLPLTYMIVDIKLGKTLPHGSPGSQTMRDQVPAASLTEPLTRAGMNSIRVCVFHLSSSVASGQVSLPHEALASMFIDCLFIRWISLGDALGQPYRDCPQIGWNTFPGLDPMVATVLEWGHSMTDDQWTDQPADIKEFKLSVSEWLLNSTSANYLLNDRDYDSHVPLLLTVNATVFTPGRARGMNRNPDTLQEKAERRKQRQKENKARHHQQTQALPLERQGPVLALVLQLLVPNVLLNQLILLVESPLAKAAKAAKEASPPRARIREASPPGAVENTD</sequence>
<dbReference type="Proteomes" id="UP000186817">
    <property type="component" value="Unassembled WGS sequence"/>
</dbReference>
<reference evidence="2 3" key="1">
    <citation type="submission" date="2016-02" db="EMBL/GenBank/DDBJ databases">
        <title>Genome analysis of coral dinoflagellate symbionts highlights evolutionary adaptations to a symbiotic lifestyle.</title>
        <authorList>
            <person name="Aranda M."/>
            <person name="Li Y."/>
            <person name="Liew Y.J."/>
            <person name="Baumgarten S."/>
            <person name="Simakov O."/>
            <person name="Wilson M."/>
            <person name="Piel J."/>
            <person name="Ashoor H."/>
            <person name="Bougouffa S."/>
            <person name="Bajic V.B."/>
            <person name="Ryu T."/>
            <person name="Ravasi T."/>
            <person name="Bayer T."/>
            <person name="Micklem G."/>
            <person name="Kim H."/>
            <person name="Bhak J."/>
            <person name="Lajeunesse T.C."/>
            <person name="Voolstra C.R."/>
        </authorList>
    </citation>
    <scope>NUCLEOTIDE SEQUENCE [LARGE SCALE GENOMIC DNA]</scope>
    <source>
        <strain evidence="2 3">CCMP2467</strain>
    </source>
</reference>
<protein>
    <submittedName>
        <fullName evidence="2">Uncharacterized protein</fullName>
    </submittedName>
</protein>
<evidence type="ECO:0000313" key="3">
    <source>
        <dbReference type="Proteomes" id="UP000186817"/>
    </source>
</evidence>
<comment type="caution">
    <text evidence="2">The sequence shown here is derived from an EMBL/GenBank/DDBJ whole genome shotgun (WGS) entry which is preliminary data.</text>
</comment>
<evidence type="ECO:0000313" key="2">
    <source>
        <dbReference type="EMBL" id="OLP83843.1"/>
    </source>
</evidence>
<feature type="compositionally biased region" description="Low complexity" evidence="1">
    <location>
        <begin position="408"/>
        <end position="419"/>
    </location>
</feature>
<feature type="region of interest" description="Disordered" evidence="1">
    <location>
        <begin position="408"/>
        <end position="435"/>
    </location>
</feature>
<gene>
    <name evidence="2" type="ORF">AK812_SmicGene35350</name>
</gene>
<keyword evidence="3" id="KW-1185">Reference proteome</keyword>
<dbReference type="OrthoDB" id="10425369at2759"/>
<dbReference type="AlphaFoldDB" id="A0A1Q9CLN8"/>
<dbReference type="EMBL" id="LSRX01001088">
    <property type="protein sequence ID" value="OLP83843.1"/>
    <property type="molecule type" value="Genomic_DNA"/>
</dbReference>
<name>A0A1Q9CLN8_SYMMI</name>
<evidence type="ECO:0000256" key="1">
    <source>
        <dbReference type="SAM" id="MobiDB-lite"/>
    </source>
</evidence>
<accession>A0A1Q9CLN8</accession>
<proteinExistence type="predicted"/>